<sequence>TSGSAARPTYAEILSGRASPQPTGSVESTSRESPPTQQSPVKPPQREKTLSQVEVEESASTEAEDHRPPSCQDGQLNGSSGELLYPTATTDSKRLTYAQVARMSSPAPCSERAEGIVSGNGAESRERGAVSSPDVSAGQQCSSSEQPPADEVAGRRKGKKKRRGLPEEASTQGGGNDPTSKV</sequence>
<evidence type="ECO:0000256" key="1">
    <source>
        <dbReference type="SAM" id="MobiDB-lite"/>
    </source>
</evidence>
<feature type="compositionally biased region" description="Polar residues" evidence="1">
    <location>
        <begin position="18"/>
        <end position="40"/>
    </location>
</feature>
<feature type="compositionally biased region" description="Polar residues" evidence="1">
    <location>
        <begin position="133"/>
        <end position="146"/>
    </location>
</feature>
<feature type="non-terminal residue" evidence="2">
    <location>
        <position position="1"/>
    </location>
</feature>
<accession>V5H7Z6</accession>
<proteinExistence type="evidence at transcript level"/>
<dbReference type="AlphaFoldDB" id="V5H7Z6"/>
<name>V5H7Z6_IXORI</name>
<feature type="region of interest" description="Disordered" evidence="1">
    <location>
        <begin position="1"/>
        <end position="182"/>
    </location>
</feature>
<reference evidence="2" key="1">
    <citation type="journal article" date="2015" name="Sci. Rep.">
        <title>Tissue- and time-dependent transcription in Ixodes ricinus salivary glands and midguts when blood feeding on the vertebrate host.</title>
        <authorList>
            <person name="Kotsyfakis M."/>
            <person name="Schwarz A."/>
            <person name="Erhart J."/>
            <person name="Ribeiro J.M."/>
        </authorList>
    </citation>
    <scope>NUCLEOTIDE SEQUENCE</scope>
    <source>
        <tissue evidence="2">Salivary gland and midgut</tissue>
    </source>
</reference>
<organism evidence="2">
    <name type="scientific">Ixodes ricinus</name>
    <name type="common">Common tick</name>
    <name type="synonym">Acarus ricinus</name>
    <dbReference type="NCBI Taxonomy" id="34613"/>
    <lineage>
        <taxon>Eukaryota</taxon>
        <taxon>Metazoa</taxon>
        <taxon>Ecdysozoa</taxon>
        <taxon>Arthropoda</taxon>
        <taxon>Chelicerata</taxon>
        <taxon>Arachnida</taxon>
        <taxon>Acari</taxon>
        <taxon>Parasitiformes</taxon>
        <taxon>Ixodida</taxon>
        <taxon>Ixodoidea</taxon>
        <taxon>Ixodidae</taxon>
        <taxon>Ixodinae</taxon>
        <taxon>Ixodes</taxon>
    </lineage>
</organism>
<evidence type="ECO:0000313" key="2">
    <source>
        <dbReference type="EMBL" id="JAB79295.1"/>
    </source>
</evidence>
<dbReference type="EMBL" id="GANP01005173">
    <property type="protein sequence ID" value="JAB79295.1"/>
    <property type="molecule type" value="mRNA"/>
</dbReference>
<protein>
    <submittedName>
        <fullName evidence="2">Uncharacterized protein</fullName>
    </submittedName>
</protein>